<accession>A0A2H0BS58</accession>
<organism evidence="1 2">
    <name type="scientific">Candidatus Uhrbacteria bacterium CG22_combo_CG10-13_8_21_14_all_47_17</name>
    <dbReference type="NCBI Taxonomy" id="1975041"/>
    <lineage>
        <taxon>Bacteria</taxon>
        <taxon>Candidatus Uhriibacteriota</taxon>
    </lineage>
</organism>
<evidence type="ECO:0000313" key="1">
    <source>
        <dbReference type="EMBL" id="PIP60516.1"/>
    </source>
</evidence>
<sequence>MNRIFQGFALLGVLVLVGAGCAVPNPFENGSAPDAGSASKSVVAAEALQFVPGDSFEIRQTFLGLGGFLPDLFKNKKGVRNVTVKRFAPTHAAELDWNILLEEETAASKQARADFEKQASDGNAIPPEIQLETRTASGTVRDINLHDPHAALLPAYWKEGETSADNVRSGIWLSDDAFQELSRTGKTILNLGIFDSSINTIMKSASDLQSAYATLKNKAEEDGQFHDLTLLQADPDPIEYPLTVNGSKRMVSAWKVRNWFGELIVLNSRQNPMILKMTMNPLFAGATEMFGGGTTALNGVFGYEVDNLELHYLQDQKTTVN</sequence>
<dbReference type="AlphaFoldDB" id="A0A2H0BS58"/>
<name>A0A2H0BS58_9BACT</name>
<protein>
    <submittedName>
        <fullName evidence="1">Uncharacterized protein</fullName>
    </submittedName>
</protein>
<dbReference type="PROSITE" id="PS51257">
    <property type="entry name" value="PROKAR_LIPOPROTEIN"/>
    <property type="match status" value="1"/>
</dbReference>
<gene>
    <name evidence="1" type="ORF">COX00_02820</name>
</gene>
<evidence type="ECO:0000313" key="2">
    <source>
        <dbReference type="Proteomes" id="UP000231581"/>
    </source>
</evidence>
<proteinExistence type="predicted"/>
<dbReference type="Proteomes" id="UP000231581">
    <property type="component" value="Unassembled WGS sequence"/>
</dbReference>
<reference evidence="1 2" key="1">
    <citation type="submission" date="2017-09" db="EMBL/GenBank/DDBJ databases">
        <title>Depth-based differentiation of microbial function through sediment-hosted aquifers and enrichment of novel symbionts in the deep terrestrial subsurface.</title>
        <authorList>
            <person name="Probst A.J."/>
            <person name="Ladd B."/>
            <person name="Jarett J.K."/>
            <person name="Geller-Mcgrath D.E."/>
            <person name="Sieber C.M."/>
            <person name="Emerson J.B."/>
            <person name="Anantharaman K."/>
            <person name="Thomas B.C."/>
            <person name="Malmstrom R."/>
            <person name="Stieglmeier M."/>
            <person name="Klingl A."/>
            <person name="Woyke T."/>
            <person name="Ryan C.M."/>
            <person name="Banfield J.F."/>
        </authorList>
    </citation>
    <scope>NUCLEOTIDE SEQUENCE [LARGE SCALE GENOMIC DNA]</scope>
    <source>
        <strain evidence="1">CG22_combo_CG10-13_8_21_14_all_47_17</strain>
    </source>
</reference>
<comment type="caution">
    <text evidence="1">The sequence shown here is derived from an EMBL/GenBank/DDBJ whole genome shotgun (WGS) entry which is preliminary data.</text>
</comment>
<dbReference type="EMBL" id="PCSZ01000056">
    <property type="protein sequence ID" value="PIP60516.1"/>
    <property type="molecule type" value="Genomic_DNA"/>
</dbReference>